<name>A0AAV4Y7A9_CAEEX</name>
<proteinExistence type="predicted"/>
<evidence type="ECO:0000313" key="3">
    <source>
        <dbReference type="Proteomes" id="UP001054945"/>
    </source>
</evidence>
<reference evidence="2 3" key="1">
    <citation type="submission" date="2021-06" db="EMBL/GenBank/DDBJ databases">
        <title>Caerostris extrusa draft genome.</title>
        <authorList>
            <person name="Kono N."/>
            <person name="Arakawa K."/>
        </authorList>
    </citation>
    <scope>NUCLEOTIDE SEQUENCE [LARGE SCALE GENOMIC DNA]</scope>
</reference>
<comment type="caution">
    <text evidence="2">The sequence shown here is derived from an EMBL/GenBank/DDBJ whole genome shotgun (WGS) entry which is preliminary data.</text>
</comment>
<feature type="region of interest" description="Disordered" evidence="1">
    <location>
        <begin position="1"/>
        <end position="22"/>
    </location>
</feature>
<sequence>MKKIRRGTQLPKSDAPFLNRLKSPPVADWRNRDSLRSELGPIWPEADVKTSSNSFLYERPNSISEASNNRMKVILQMDMFSLKNPNRLAECGRMKKKGEHNFEVDAPFLIGLSRRQLLIGEIVTRFDPN</sequence>
<dbReference type="EMBL" id="BPLR01001590">
    <property type="protein sequence ID" value="GIZ03331.1"/>
    <property type="molecule type" value="Genomic_DNA"/>
</dbReference>
<organism evidence="2 3">
    <name type="scientific">Caerostris extrusa</name>
    <name type="common">Bark spider</name>
    <name type="synonym">Caerostris bankana</name>
    <dbReference type="NCBI Taxonomy" id="172846"/>
    <lineage>
        <taxon>Eukaryota</taxon>
        <taxon>Metazoa</taxon>
        <taxon>Ecdysozoa</taxon>
        <taxon>Arthropoda</taxon>
        <taxon>Chelicerata</taxon>
        <taxon>Arachnida</taxon>
        <taxon>Araneae</taxon>
        <taxon>Araneomorphae</taxon>
        <taxon>Entelegynae</taxon>
        <taxon>Araneoidea</taxon>
        <taxon>Araneidae</taxon>
        <taxon>Caerostris</taxon>
    </lineage>
</organism>
<evidence type="ECO:0000256" key="1">
    <source>
        <dbReference type="SAM" id="MobiDB-lite"/>
    </source>
</evidence>
<dbReference type="AlphaFoldDB" id="A0AAV4Y7A9"/>
<keyword evidence="3" id="KW-1185">Reference proteome</keyword>
<dbReference type="Proteomes" id="UP001054945">
    <property type="component" value="Unassembled WGS sequence"/>
</dbReference>
<protein>
    <submittedName>
        <fullName evidence="2">Uncharacterized protein</fullName>
    </submittedName>
</protein>
<accession>A0AAV4Y7A9</accession>
<evidence type="ECO:0000313" key="2">
    <source>
        <dbReference type="EMBL" id="GIZ03331.1"/>
    </source>
</evidence>
<gene>
    <name evidence="2" type="ORF">CEXT_8281</name>
</gene>